<proteinExistence type="predicted"/>
<gene>
    <name evidence="2" type="ORF">GCM10008957_33410</name>
</gene>
<sequence length="81" mass="9562">MKAILELIEVQSDPAGEPRRFRFRQQVYTVTAVVERWLYGGQWWRNESPRRCYRVEAEGLMAELHVEDGPGGRWWLAAIQD</sequence>
<reference evidence="2" key="2">
    <citation type="submission" date="2020-09" db="EMBL/GenBank/DDBJ databases">
        <authorList>
            <person name="Sun Q."/>
            <person name="Ohkuma M."/>
        </authorList>
    </citation>
    <scope>NUCLEOTIDE SEQUENCE</scope>
    <source>
        <strain evidence="2">JCM 31311</strain>
    </source>
</reference>
<reference evidence="2" key="1">
    <citation type="journal article" date="2014" name="Int. J. Syst. Evol. Microbiol.">
        <title>Complete genome sequence of Corynebacterium casei LMG S-19264T (=DSM 44701T), isolated from a smear-ripened cheese.</title>
        <authorList>
            <consortium name="US DOE Joint Genome Institute (JGI-PGF)"/>
            <person name="Walter F."/>
            <person name="Albersmeier A."/>
            <person name="Kalinowski J."/>
            <person name="Ruckert C."/>
        </authorList>
    </citation>
    <scope>NUCLEOTIDE SEQUENCE</scope>
    <source>
        <strain evidence="2">JCM 31311</strain>
    </source>
</reference>
<organism evidence="2 3">
    <name type="scientific">Deinococcus ruber</name>
    <dbReference type="NCBI Taxonomy" id="1848197"/>
    <lineage>
        <taxon>Bacteria</taxon>
        <taxon>Thermotogati</taxon>
        <taxon>Deinococcota</taxon>
        <taxon>Deinococci</taxon>
        <taxon>Deinococcales</taxon>
        <taxon>Deinococcaceae</taxon>
        <taxon>Deinococcus</taxon>
    </lineage>
</organism>
<accession>A0A918CE32</accession>
<evidence type="ECO:0000313" key="2">
    <source>
        <dbReference type="EMBL" id="GGR17967.1"/>
    </source>
</evidence>
<keyword evidence="3" id="KW-1185">Reference proteome</keyword>
<dbReference type="InterPro" id="IPR045443">
    <property type="entry name" value="DUF6504"/>
</dbReference>
<feature type="domain" description="DUF6504" evidence="1">
    <location>
        <begin position="11"/>
        <end position="81"/>
    </location>
</feature>
<dbReference type="Proteomes" id="UP000603865">
    <property type="component" value="Unassembled WGS sequence"/>
</dbReference>
<name>A0A918CE32_9DEIO</name>
<dbReference type="EMBL" id="BMQL01000021">
    <property type="protein sequence ID" value="GGR17967.1"/>
    <property type="molecule type" value="Genomic_DNA"/>
</dbReference>
<comment type="caution">
    <text evidence="2">The sequence shown here is derived from an EMBL/GenBank/DDBJ whole genome shotgun (WGS) entry which is preliminary data.</text>
</comment>
<evidence type="ECO:0000313" key="3">
    <source>
        <dbReference type="Proteomes" id="UP000603865"/>
    </source>
</evidence>
<evidence type="ECO:0000259" key="1">
    <source>
        <dbReference type="Pfam" id="PF20114"/>
    </source>
</evidence>
<dbReference type="AlphaFoldDB" id="A0A918CE32"/>
<dbReference type="Pfam" id="PF20114">
    <property type="entry name" value="DUF6504"/>
    <property type="match status" value="1"/>
</dbReference>
<protein>
    <recommendedName>
        <fullName evidence="1">DUF6504 domain-containing protein</fullName>
    </recommendedName>
</protein>
<dbReference type="RefSeq" id="WP_189091654.1">
    <property type="nucleotide sequence ID" value="NZ_BMQL01000021.1"/>
</dbReference>